<dbReference type="PROSITE" id="PS51677">
    <property type="entry name" value="NODB"/>
    <property type="match status" value="1"/>
</dbReference>
<comment type="caution">
    <text evidence="2">The sequence shown here is derived from an EMBL/GenBank/DDBJ whole genome shotgun (WGS) entry which is preliminary data.</text>
</comment>
<dbReference type="InterPro" id="IPR011330">
    <property type="entry name" value="Glyco_hydro/deAcase_b/a-brl"/>
</dbReference>
<dbReference type="Pfam" id="PF01522">
    <property type="entry name" value="Polysacc_deac_1"/>
    <property type="match status" value="1"/>
</dbReference>
<protein>
    <submittedName>
        <fullName evidence="2">Polysaccharide deacetylase family protein</fullName>
        <ecNumber evidence="2">3.-.-.-</ecNumber>
    </submittedName>
</protein>
<name>A0ABU8YM02_9CYAN</name>
<dbReference type="PANTHER" id="PTHR10587">
    <property type="entry name" value="GLYCOSYL TRANSFERASE-RELATED"/>
    <property type="match status" value="1"/>
</dbReference>
<accession>A0ABU8YM02</accession>
<organism evidence="2 3">
    <name type="scientific">Microcoleus anatoxicus PTRS2</name>
    <dbReference type="NCBI Taxonomy" id="2705321"/>
    <lineage>
        <taxon>Bacteria</taxon>
        <taxon>Bacillati</taxon>
        <taxon>Cyanobacteriota</taxon>
        <taxon>Cyanophyceae</taxon>
        <taxon>Oscillatoriophycideae</taxon>
        <taxon>Oscillatoriales</taxon>
        <taxon>Microcoleaceae</taxon>
        <taxon>Microcoleus</taxon>
        <taxon>Microcoleus anatoxicus</taxon>
    </lineage>
</organism>
<keyword evidence="3" id="KW-1185">Reference proteome</keyword>
<reference evidence="2 3" key="1">
    <citation type="journal article" date="2020" name="Harmful Algae">
        <title>Molecular and morphological characterization of a novel dihydroanatoxin-a producing Microcoleus species (cyanobacteria) from the Russian River, California, USA.</title>
        <authorList>
            <person name="Conklin K.Y."/>
            <person name="Stancheva R."/>
            <person name="Otten T.G."/>
            <person name="Fadness R."/>
            <person name="Boyer G.L."/>
            <person name="Read B."/>
            <person name="Zhang X."/>
            <person name="Sheath R.G."/>
        </authorList>
    </citation>
    <scope>NUCLEOTIDE SEQUENCE [LARGE SCALE GENOMIC DNA]</scope>
    <source>
        <strain evidence="2 3">PTRS2</strain>
    </source>
</reference>
<feature type="domain" description="NodB homology" evidence="1">
    <location>
        <begin position="111"/>
        <end position="291"/>
    </location>
</feature>
<dbReference type="SUPFAM" id="SSF88713">
    <property type="entry name" value="Glycoside hydrolase/deacetylase"/>
    <property type="match status" value="1"/>
</dbReference>
<dbReference type="EMBL" id="JBBLXS010000116">
    <property type="protein sequence ID" value="MEK0185399.1"/>
    <property type="molecule type" value="Genomic_DNA"/>
</dbReference>
<dbReference type="RefSeq" id="WP_340517890.1">
    <property type="nucleotide sequence ID" value="NZ_JBBLXS010000116.1"/>
</dbReference>
<dbReference type="Gene3D" id="3.20.20.370">
    <property type="entry name" value="Glycoside hydrolase/deacetylase"/>
    <property type="match status" value="1"/>
</dbReference>
<dbReference type="EC" id="3.-.-.-" evidence="2"/>
<evidence type="ECO:0000313" key="3">
    <source>
        <dbReference type="Proteomes" id="UP001384579"/>
    </source>
</evidence>
<sequence length="304" mass="33612">MFQILLKKWRFVAIVLAGAAISLVLGALLPQFQPNDHPGTAVAQVQDLNQSLTSNPLFNEVGDNQTGFNLDRQIQQLLTVLESKEKLLTFVPPEKFQGTTIFEGQVNKSDKVIALTVDDGPWPETTAQMLDIFQQNDVKATFFWIGKSLESSPEIARRVVAEGHAIGNHTWHHPYDPMDAATAADEIDRTAKLIYETTGVKTTYFRPPGGVLNNGLAKYAKEHNYSVVMWSVTTADTDRRAQPEAFVENVLKGAKPGAIVLMHDGGGDRSRTIKALPDMIAGLKKQGYRFVTIPELLEMPEQQA</sequence>
<dbReference type="CDD" id="cd10917">
    <property type="entry name" value="CE4_NodB_like_6s_7s"/>
    <property type="match status" value="1"/>
</dbReference>
<dbReference type="Proteomes" id="UP001384579">
    <property type="component" value="Unassembled WGS sequence"/>
</dbReference>
<evidence type="ECO:0000313" key="2">
    <source>
        <dbReference type="EMBL" id="MEK0185399.1"/>
    </source>
</evidence>
<evidence type="ECO:0000259" key="1">
    <source>
        <dbReference type="PROSITE" id="PS51677"/>
    </source>
</evidence>
<proteinExistence type="predicted"/>
<dbReference type="GO" id="GO:0016787">
    <property type="term" value="F:hydrolase activity"/>
    <property type="evidence" value="ECO:0007669"/>
    <property type="project" value="UniProtKB-KW"/>
</dbReference>
<dbReference type="InterPro" id="IPR050248">
    <property type="entry name" value="Polysacc_deacetylase_ArnD"/>
</dbReference>
<gene>
    <name evidence="2" type="ORF">WMG39_11060</name>
</gene>
<dbReference type="InterPro" id="IPR002509">
    <property type="entry name" value="NODB_dom"/>
</dbReference>
<keyword evidence="2" id="KW-0378">Hydrolase</keyword>